<name>A0ABV9T3Q1_9BACT</name>
<dbReference type="InterPro" id="IPR014710">
    <property type="entry name" value="RmlC-like_jellyroll"/>
</dbReference>
<dbReference type="InterPro" id="IPR011051">
    <property type="entry name" value="RmlC_Cupin_sf"/>
</dbReference>
<dbReference type="CDD" id="cd06976">
    <property type="entry name" value="cupin_MtlR-like_N"/>
    <property type="match status" value="1"/>
</dbReference>
<dbReference type="RefSeq" id="WP_377065835.1">
    <property type="nucleotide sequence ID" value="NZ_JBHSJJ010000009.1"/>
</dbReference>
<evidence type="ECO:0000256" key="2">
    <source>
        <dbReference type="ARBA" id="ARBA00023125"/>
    </source>
</evidence>
<dbReference type="PROSITE" id="PS00041">
    <property type="entry name" value="HTH_ARAC_FAMILY_1"/>
    <property type="match status" value="1"/>
</dbReference>
<proteinExistence type="predicted"/>
<dbReference type="Gene3D" id="1.10.10.60">
    <property type="entry name" value="Homeodomain-like"/>
    <property type="match status" value="2"/>
</dbReference>
<dbReference type="SUPFAM" id="SSF46689">
    <property type="entry name" value="Homeodomain-like"/>
    <property type="match status" value="2"/>
</dbReference>
<keyword evidence="6" id="KW-1185">Reference proteome</keyword>
<dbReference type="InterPro" id="IPR018060">
    <property type="entry name" value="HTH_AraC"/>
</dbReference>
<keyword evidence="3" id="KW-0804">Transcription</keyword>
<sequence length="292" mass="34443">MEPLLEKISVTSKSSFAIKEDILSHITTPWHFHPEFELTVITESEGKRFVGDHVEFFYPGDMIFVGPNLPHFHRNNEKYYQKEHDQLKVRAIVIHFLKDFLGKDFFDKPEMIKINQLFARAMRGLKVYGKTNEVISQKMEEILYLDGFERLLQLFHILNILSHSKEIKELSSPAFHYPVDSSDVERVNTIYQYILLNYKKTINLEEAASLISMSNSTFCRFFKKRTGKTFSEMINELRVGHACRLLMESELTVTQICYESGFNNFSYFQRQFKKITKVTPLKYKENFLSQEE</sequence>
<evidence type="ECO:0000256" key="1">
    <source>
        <dbReference type="ARBA" id="ARBA00023015"/>
    </source>
</evidence>
<dbReference type="PANTHER" id="PTHR43280">
    <property type="entry name" value="ARAC-FAMILY TRANSCRIPTIONAL REGULATOR"/>
    <property type="match status" value="1"/>
</dbReference>
<dbReference type="PANTHER" id="PTHR43280:SF27">
    <property type="entry name" value="TRANSCRIPTIONAL REGULATOR MTLR"/>
    <property type="match status" value="1"/>
</dbReference>
<organism evidence="5 6">
    <name type="scientific">Negadavirga shengliensis</name>
    <dbReference type="NCBI Taxonomy" id="1389218"/>
    <lineage>
        <taxon>Bacteria</taxon>
        <taxon>Pseudomonadati</taxon>
        <taxon>Bacteroidota</taxon>
        <taxon>Cytophagia</taxon>
        <taxon>Cytophagales</taxon>
        <taxon>Cyclobacteriaceae</taxon>
        <taxon>Negadavirga</taxon>
    </lineage>
</organism>
<evidence type="ECO:0000313" key="6">
    <source>
        <dbReference type="Proteomes" id="UP001595818"/>
    </source>
</evidence>
<keyword evidence="1" id="KW-0805">Transcription regulation</keyword>
<dbReference type="Gene3D" id="2.60.120.10">
    <property type="entry name" value="Jelly Rolls"/>
    <property type="match status" value="1"/>
</dbReference>
<dbReference type="Pfam" id="PF12833">
    <property type="entry name" value="HTH_18"/>
    <property type="match status" value="1"/>
</dbReference>
<evidence type="ECO:0000313" key="5">
    <source>
        <dbReference type="EMBL" id="MFC4873208.1"/>
    </source>
</evidence>
<feature type="domain" description="HTH araC/xylS-type" evidence="4">
    <location>
        <begin position="188"/>
        <end position="286"/>
    </location>
</feature>
<evidence type="ECO:0000259" key="4">
    <source>
        <dbReference type="PROSITE" id="PS01124"/>
    </source>
</evidence>
<dbReference type="PROSITE" id="PS01124">
    <property type="entry name" value="HTH_ARAC_FAMILY_2"/>
    <property type="match status" value="1"/>
</dbReference>
<gene>
    <name evidence="5" type="ORF">ACFPFU_16025</name>
</gene>
<keyword evidence="2" id="KW-0238">DNA-binding</keyword>
<dbReference type="SUPFAM" id="SSF51182">
    <property type="entry name" value="RmlC-like cupins"/>
    <property type="match status" value="1"/>
</dbReference>
<dbReference type="EMBL" id="JBHSJJ010000009">
    <property type="protein sequence ID" value="MFC4873208.1"/>
    <property type="molecule type" value="Genomic_DNA"/>
</dbReference>
<dbReference type="SMART" id="SM00342">
    <property type="entry name" value="HTH_ARAC"/>
    <property type="match status" value="1"/>
</dbReference>
<dbReference type="InterPro" id="IPR018062">
    <property type="entry name" value="HTH_AraC-typ_CS"/>
</dbReference>
<dbReference type="InterPro" id="IPR009057">
    <property type="entry name" value="Homeodomain-like_sf"/>
</dbReference>
<accession>A0ABV9T3Q1</accession>
<dbReference type="Proteomes" id="UP001595818">
    <property type="component" value="Unassembled WGS sequence"/>
</dbReference>
<evidence type="ECO:0000256" key="3">
    <source>
        <dbReference type="ARBA" id="ARBA00023163"/>
    </source>
</evidence>
<comment type="caution">
    <text evidence="5">The sequence shown here is derived from an EMBL/GenBank/DDBJ whole genome shotgun (WGS) entry which is preliminary data.</text>
</comment>
<protein>
    <submittedName>
        <fullName evidence="5">AraC family transcriptional regulator</fullName>
    </submittedName>
</protein>
<reference evidence="6" key="1">
    <citation type="journal article" date="2019" name="Int. J. Syst. Evol. Microbiol.">
        <title>The Global Catalogue of Microorganisms (GCM) 10K type strain sequencing project: providing services to taxonomists for standard genome sequencing and annotation.</title>
        <authorList>
            <consortium name="The Broad Institute Genomics Platform"/>
            <consortium name="The Broad Institute Genome Sequencing Center for Infectious Disease"/>
            <person name="Wu L."/>
            <person name="Ma J."/>
        </authorList>
    </citation>
    <scope>NUCLEOTIDE SEQUENCE [LARGE SCALE GENOMIC DNA]</scope>
    <source>
        <strain evidence="6">CGMCC 4.7466</strain>
    </source>
</reference>